<gene>
    <name evidence="2" type="ORF">GMBLW1_28990</name>
</gene>
<dbReference type="AlphaFoldDB" id="A0A6C2YIG5"/>
<accession>A0A6C2YIG5</accession>
<feature type="region of interest" description="Disordered" evidence="1">
    <location>
        <begin position="1"/>
        <end position="46"/>
    </location>
</feature>
<dbReference type="RefSeq" id="WP_232055916.1">
    <property type="nucleotide sequence ID" value="NZ_LR593887.1"/>
</dbReference>
<dbReference type="EMBL" id="LR593887">
    <property type="protein sequence ID" value="VTR97547.1"/>
    <property type="molecule type" value="Genomic_DNA"/>
</dbReference>
<evidence type="ECO:0000313" key="2">
    <source>
        <dbReference type="EMBL" id="VIP01061.1"/>
    </source>
</evidence>
<dbReference type="InParanoid" id="A0A6C2YIG5"/>
<keyword evidence="3" id="KW-1185">Reference proteome</keyword>
<dbReference type="Pfam" id="PF10636">
    <property type="entry name" value="hemP"/>
    <property type="match status" value="1"/>
</dbReference>
<evidence type="ECO:0000313" key="3">
    <source>
        <dbReference type="Proteomes" id="UP000464378"/>
    </source>
</evidence>
<dbReference type="InterPro" id="IPR019600">
    <property type="entry name" value="Hemin_uptake_protein_HemP"/>
</dbReference>
<proteinExistence type="predicted"/>
<protein>
    <submittedName>
        <fullName evidence="2">: hemP</fullName>
    </submittedName>
</protein>
<dbReference type="Gene3D" id="2.10.70.10">
    <property type="entry name" value="Complement Module, domain 1"/>
    <property type="match status" value="1"/>
</dbReference>
<organism evidence="2">
    <name type="scientific">Tuwongella immobilis</name>
    <dbReference type="NCBI Taxonomy" id="692036"/>
    <lineage>
        <taxon>Bacteria</taxon>
        <taxon>Pseudomonadati</taxon>
        <taxon>Planctomycetota</taxon>
        <taxon>Planctomycetia</taxon>
        <taxon>Gemmatales</taxon>
        <taxon>Gemmataceae</taxon>
        <taxon>Tuwongella</taxon>
    </lineage>
</organism>
<reference evidence="2" key="1">
    <citation type="submission" date="2019-04" db="EMBL/GenBank/DDBJ databases">
        <authorList>
            <consortium name="Science for Life Laboratories"/>
        </authorList>
    </citation>
    <scope>NUCLEOTIDE SEQUENCE</scope>
    <source>
        <strain evidence="2">MBLW1</strain>
    </source>
</reference>
<dbReference type="KEGG" id="tim:GMBLW1_28990"/>
<evidence type="ECO:0000256" key="1">
    <source>
        <dbReference type="SAM" id="MobiDB-lite"/>
    </source>
</evidence>
<sequence length="83" mass="9177">MTESQPRPIRASESMDSESSPNTPDDAHEDVTDDAELAAASSGPTPVVNAASLFGASREIWIEHEGVRYRLRITRRNKLILQK</sequence>
<dbReference type="EMBL" id="LR586016">
    <property type="protein sequence ID" value="VIP01061.1"/>
    <property type="molecule type" value="Genomic_DNA"/>
</dbReference>
<dbReference type="Proteomes" id="UP000464378">
    <property type="component" value="Chromosome"/>
</dbReference>
<name>A0A6C2YIG5_9BACT</name>